<sequence>MTVMAATELGEYLRAARAAVSPESVGLPRAGQRRVAGLRREEVALLAGLSVDYLTRLEQGRERSPSAQVVEALATALRLGDDGRRHLYRLAGHIPRDDVAVVDRVDPALLDLMAAWPDNPAIVYSIAYDVLASNTIADALFHDWTHSRNLMHIVFTDPAARMFYLDWEKVAANAVAGFRLNHGRSPNHPRIQCVLSELLSASDEFTRLWERHDARGKSLETKRFHHHQVGDLTLSMQTFDVRSAPGQELVVYHAAPDSTDAHALKLLGSLAVTDSEPAG</sequence>
<dbReference type="GO" id="GO:0003677">
    <property type="term" value="F:DNA binding"/>
    <property type="evidence" value="ECO:0007669"/>
    <property type="project" value="InterPro"/>
</dbReference>
<dbReference type="Pfam" id="PF13560">
    <property type="entry name" value="HTH_31"/>
    <property type="match status" value="1"/>
</dbReference>
<dbReference type="Gene3D" id="1.10.260.40">
    <property type="entry name" value="lambda repressor-like DNA-binding domains"/>
    <property type="match status" value="1"/>
</dbReference>
<keyword evidence="3" id="KW-1185">Reference proteome</keyword>
<evidence type="ECO:0000313" key="2">
    <source>
        <dbReference type="EMBL" id="KAB7759317.1"/>
    </source>
</evidence>
<dbReference type="SMART" id="SM00530">
    <property type="entry name" value="HTH_XRE"/>
    <property type="match status" value="1"/>
</dbReference>
<evidence type="ECO:0000259" key="1">
    <source>
        <dbReference type="PROSITE" id="PS50943"/>
    </source>
</evidence>
<dbReference type="Gene3D" id="3.30.450.180">
    <property type="match status" value="1"/>
</dbReference>
<proteinExistence type="predicted"/>
<feature type="domain" description="HTH cro/C1-type" evidence="1">
    <location>
        <begin position="33"/>
        <end position="77"/>
    </location>
</feature>
<dbReference type="InterPro" id="IPR041413">
    <property type="entry name" value="MLTR_LBD"/>
</dbReference>
<name>A0A5N5VET3_MYCPH</name>
<dbReference type="Proteomes" id="UP000325690">
    <property type="component" value="Unassembled WGS sequence"/>
</dbReference>
<evidence type="ECO:0000313" key="3">
    <source>
        <dbReference type="Proteomes" id="UP000325690"/>
    </source>
</evidence>
<dbReference type="InterPro" id="IPR001387">
    <property type="entry name" value="Cro/C1-type_HTH"/>
</dbReference>
<reference evidence="2 3" key="1">
    <citation type="submission" date="2012-10" db="EMBL/GenBank/DDBJ databases">
        <title>The draft sequence of the Mycobacterium pheli genome.</title>
        <authorList>
            <person name="Pettersson B.M.F."/>
            <person name="Das S."/>
            <person name="Dasgupta S."/>
            <person name="Bhattacharya A."/>
            <person name="Kirsebom L.A."/>
        </authorList>
    </citation>
    <scope>NUCLEOTIDE SEQUENCE [LARGE SCALE GENOMIC DNA]</scope>
    <source>
        <strain evidence="2 3">CCUG 21000</strain>
    </source>
</reference>
<dbReference type="CDD" id="cd00093">
    <property type="entry name" value="HTH_XRE"/>
    <property type="match status" value="1"/>
</dbReference>
<dbReference type="PANTHER" id="PTHR35010">
    <property type="entry name" value="BLL4672 PROTEIN-RELATED"/>
    <property type="match status" value="1"/>
</dbReference>
<dbReference type="SUPFAM" id="SSF47413">
    <property type="entry name" value="lambda repressor-like DNA-binding domains"/>
    <property type="match status" value="1"/>
</dbReference>
<dbReference type="PANTHER" id="PTHR35010:SF2">
    <property type="entry name" value="BLL4672 PROTEIN"/>
    <property type="match status" value="1"/>
</dbReference>
<organism evidence="2 3">
    <name type="scientific">Mycolicibacterium phlei DSM 43239 = CCUG 21000</name>
    <dbReference type="NCBI Taxonomy" id="1226750"/>
    <lineage>
        <taxon>Bacteria</taxon>
        <taxon>Bacillati</taxon>
        <taxon>Actinomycetota</taxon>
        <taxon>Actinomycetes</taxon>
        <taxon>Mycobacteriales</taxon>
        <taxon>Mycobacteriaceae</taxon>
        <taxon>Mycolicibacterium</taxon>
    </lineage>
</organism>
<accession>A0A5N5VET3</accession>
<dbReference type="AlphaFoldDB" id="A0A5N5VET3"/>
<dbReference type="InterPro" id="IPR010982">
    <property type="entry name" value="Lambda_DNA-bd_dom_sf"/>
</dbReference>
<gene>
    <name evidence="2" type="ORF">MPHL21000_03650</name>
</gene>
<dbReference type="EMBL" id="ANBP01000002">
    <property type="protein sequence ID" value="KAB7759317.1"/>
    <property type="molecule type" value="Genomic_DNA"/>
</dbReference>
<dbReference type="PROSITE" id="PS50943">
    <property type="entry name" value="HTH_CROC1"/>
    <property type="match status" value="1"/>
</dbReference>
<dbReference type="Pfam" id="PF17765">
    <property type="entry name" value="MLTR_LBD"/>
    <property type="match status" value="1"/>
</dbReference>
<comment type="caution">
    <text evidence="2">The sequence shown here is derived from an EMBL/GenBank/DDBJ whole genome shotgun (WGS) entry which is preliminary data.</text>
</comment>
<protein>
    <submittedName>
        <fullName evidence="2">XRE family transcriptional regulator</fullName>
    </submittedName>
</protein>